<evidence type="ECO:0000313" key="4">
    <source>
        <dbReference type="Proteomes" id="UP000564378"/>
    </source>
</evidence>
<dbReference type="Gene3D" id="3.40.1740.10">
    <property type="entry name" value="VC0467-like"/>
    <property type="match status" value="1"/>
</dbReference>
<evidence type="ECO:0000256" key="1">
    <source>
        <dbReference type="ARBA" id="ARBA00009600"/>
    </source>
</evidence>
<comment type="similarity">
    <text evidence="1 2">Belongs to the UPF0301 (AlgH) family.</text>
</comment>
<comment type="caution">
    <text evidence="3">The sequence shown here is derived from an EMBL/GenBank/DDBJ whole genome shotgun (WGS) entry which is preliminary data.</text>
</comment>
<organism evidence="3 4">
    <name type="scientific">Parasphingopyxis marina</name>
    <dbReference type="NCBI Taxonomy" id="2761622"/>
    <lineage>
        <taxon>Bacteria</taxon>
        <taxon>Pseudomonadati</taxon>
        <taxon>Pseudomonadota</taxon>
        <taxon>Alphaproteobacteria</taxon>
        <taxon>Sphingomonadales</taxon>
        <taxon>Sphingomonadaceae</taxon>
        <taxon>Parasphingopyxis</taxon>
    </lineage>
</organism>
<dbReference type="AlphaFoldDB" id="A0A842HZ54"/>
<accession>A0A842HZ54</accession>
<evidence type="ECO:0000313" key="3">
    <source>
        <dbReference type="EMBL" id="MBC2777713.1"/>
    </source>
</evidence>
<name>A0A842HZ54_9SPHN</name>
<dbReference type="Proteomes" id="UP000564378">
    <property type="component" value="Unassembled WGS sequence"/>
</dbReference>
<dbReference type="RefSeq" id="WP_185800905.1">
    <property type="nucleotide sequence ID" value="NZ_JACJVJ010000001.1"/>
</dbReference>
<proteinExistence type="inferred from homology"/>
<reference evidence="3 4" key="1">
    <citation type="submission" date="2020-08" db="EMBL/GenBank/DDBJ databases">
        <title>Draft genome sequence of Parasphingopyxis sp. GrpM-11.</title>
        <authorList>
            <person name="Oh J."/>
            <person name="Roh D.-H."/>
        </authorList>
    </citation>
    <scope>NUCLEOTIDE SEQUENCE [LARGE SCALE GENOMIC DNA]</scope>
    <source>
        <strain evidence="3 4">GrpM-11</strain>
    </source>
</reference>
<dbReference type="Pfam" id="PF02622">
    <property type="entry name" value="DUF179"/>
    <property type="match status" value="1"/>
</dbReference>
<keyword evidence="4" id="KW-1185">Reference proteome</keyword>
<gene>
    <name evidence="3" type="ORF">H6P80_08770</name>
</gene>
<dbReference type="EMBL" id="JACJVJ010000001">
    <property type="protein sequence ID" value="MBC2777713.1"/>
    <property type="molecule type" value="Genomic_DNA"/>
</dbReference>
<dbReference type="PANTHER" id="PTHR30327">
    <property type="entry name" value="UNCHARACTERIZED PROTEIN YQGE"/>
    <property type="match status" value="1"/>
</dbReference>
<protein>
    <recommendedName>
        <fullName evidence="2">UPF0301 protein H6P80_08770</fullName>
    </recommendedName>
</protein>
<dbReference type="InterPro" id="IPR003774">
    <property type="entry name" value="AlgH-like"/>
</dbReference>
<dbReference type="GO" id="GO:0005829">
    <property type="term" value="C:cytosol"/>
    <property type="evidence" value="ECO:0007669"/>
    <property type="project" value="TreeGrafter"/>
</dbReference>
<sequence>METDPDTSPPFLSGQLLLALPGMGDPRFERAVIAMCAHDEQGALGIGIGATVANIGFHALLDQLEIDPGLAPDVPVHFGGPVEPQRGFILHSLDWGGEDSVQVGDKWSLTGTLDILRAIAGGRGPSHWLASLGYAGWSPGQLDEEMTRHGWFTAAGDREILFETDAADRWAATYRRAGIDPALLAHDAGHA</sequence>
<evidence type="ECO:0000256" key="2">
    <source>
        <dbReference type="HAMAP-Rule" id="MF_00758"/>
    </source>
</evidence>
<dbReference type="PANTHER" id="PTHR30327:SF1">
    <property type="entry name" value="UPF0301 PROTEIN YQGE"/>
    <property type="match status" value="1"/>
</dbReference>
<dbReference type="SUPFAM" id="SSF143456">
    <property type="entry name" value="VC0467-like"/>
    <property type="match status" value="1"/>
</dbReference>
<dbReference type="HAMAP" id="MF_00758">
    <property type="entry name" value="UPF0301"/>
    <property type="match status" value="1"/>
</dbReference>